<keyword evidence="4" id="KW-1185">Reference proteome</keyword>
<evidence type="ECO:0000313" key="4">
    <source>
        <dbReference type="Proteomes" id="UP000242188"/>
    </source>
</evidence>
<feature type="region of interest" description="Disordered" evidence="2">
    <location>
        <begin position="1463"/>
        <end position="1483"/>
    </location>
</feature>
<feature type="compositionally biased region" description="Low complexity" evidence="2">
    <location>
        <begin position="977"/>
        <end position="986"/>
    </location>
</feature>
<feature type="region of interest" description="Disordered" evidence="2">
    <location>
        <begin position="885"/>
        <end position="913"/>
    </location>
</feature>
<evidence type="ECO:0000256" key="2">
    <source>
        <dbReference type="SAM" id="MobiDB-lite"/>
    </source>
</evidence>
<proteinExistence type="predicted"/>
<feature type="coiled-coil region" evidence="1">
    <location>
        <begin position="552"/>
        <end position="579"/>
    </location>
</feature>
<evidence type="ECO:0000313" key="3">
    <source>
        <dbReference type="EMBL" id="OWF52618.1"/>
    </source>
</evidence>
<dbReference type="Proteomes" id="UP000242188">
    <property type="component" value="Unassembled WGS sequence"/>
</dbReference>
<reference evidence="3 4" key="1">
    <citation type="journal article" date="2017" name="Nat. Ecol. Evol.">
        <title>Scallop genome provides insights into evolution of bilaterian karyotype and development.</title>
        <authorList>
            <person name="Wang S."/>
            <person name="Zhang J."/>
            <person name="Jiao W."/>
            <person name="Li J."/>
            <person name="Xun X."/>
            <person name="Sun Y."/>
            <person name="Guo X."/>
            <person name="Huan P."/>
            <person name="Dong B."/>
            <person name="Zhang L."/>
            <person name="Hu X."/>
            <person name="Sun X."/>
            <person name="Wang J."/>
            <person name="Zhao C."/>
            <person name="Wang Y."/>
            <person name="Wang D."/>
            <person name="Huang X."/>
            <person name="Wang R."/>
            <person name="Lv J."/>
            <person name="Li Y."/>
            <person name="Zhang Z."/>
            <person name="Liu B."/>
            <person name="Lu W."/>
            <person name="Hui Y."/>
            <person name="Liang J."/>
            <person name="Zhou Z."/>
            <person name="Hou R."/>
            <person name="Li X."/>
            <person name="Liu Y."/>
            <person name="Li H."/>
            <person name="Ning X."/>
            <person name="Lin Y."/>
            <person name="Zhao L."/>
            <person name="Xing Q."/>
            <person name="Dou J."/>
            <person name="Li Y."/>
            <person name="Mao J."/>
            <person name="Guo H."/>
            <person name="Dou H."/>
            <person name="Li T."/>
            <person name="Mu C."/>
            <person name="Jiang W."/>
            <person name="Fu Q."/>
            <person name="Fu X."/>
            <person name="Miao Y."/>
            <person name="Liu J."/>
            <person name="Yu Q."/>
            <person name="Li R."/>
            <person name="Liao H."/>
            <person name="Li X."/>
            <person name="Kong Y."/>
            <person name="Jiang Z."/>
            <person name="Chourrout D."/>
            <person name="Li R."/>
            <person name="Bao Z."/>
        </authorList>
    </citation>
    <scope>NUCLEOTIDE SEQUENCE [LARGE SCALE GENOMIC DNA]</scope>
    <source>
        <strain evidence="3 4">PY_sf001</strain>
    </source>
</reference>
<sequence>MENHQGNAVYPAQLAMDNPIIVLGLETGQDKPGGGDKDDGVRKSVRCKRPPQSFSPGLESATGERYNESSKTKKLKTKSATAPDRPCDLMPNGDPFLCDLCMSPYVINRSLKRSLKNKRSKHNPAPRNKMDPLTGKILMLCNACSITFDRPRKPRKIIPMPTAEEMEKILKGAKDFGKKLVVKTNRPEAERLYCPVVRPKACGCLQKYIIGDGGSDEFDIRAKAMIDLLMKARELSAEKCYAKKTESNGKGRSSKNQGVGIGNGQKRSKAFEDFVLTQRTHLKTDLKLCERAVQKVLLYSNNFLHKKLVTEKSLCRAKPVNGMARKGLLQPFDTISQTRCCVDNCVMMAITHKKLLQDWRDRANKGQSEHRRVIAEMLTPSAGARTNCYTFITLVTGASRSTIVQVSHQMKQTGGEREPPTHGMKKFWQSNSHRKSTEAMSLTKVPSHLGKTSTNTTFTHSVAPASKQSVVAASCNPTTTTSNIVIPVSVSGTSSGTSSLTVQRQQLMQIQQQMFEQQVQQQQQQHLLQQQLLQHTIMQQIGQATDGMPQNLPMLQTMIDQLNVQIQNTQQQLQLLRTMNMIGSQPAGSGTTGSSQNILSAAENTSVIDSTSHGNFLAVTCNNVETVPITHSNLLQMCGSSEAGPTHPTQQQSNVMNSINVSTNLQTADQGGFLQNTNQILSNLSPQDQQNIQFFNQLSPSQMQGQTHGNVNNSQNYFNNLSMQNSGHTIIQVQQSPAIPPSQQTQYVQTFLQGPQLQKGRASLNESGSSEQFVIQAYPSMNHSVQEIIAKSSQNSVLIQQLNTPVNQGQRLTVPPLLLVNQQQVDCGDGLPSASHLSKELYDISESGFQQQSNRIDPEHGLLNTPILDLAPAIVMPFVGVSGQPNTESTHKSTNVTGQPITESTHESTNVTGQPITLGTVCMTGQTVTGSSLESTVATDQITTRTIQSTTVNGQSITENKPEPVNVTGQTTRGNSTQSTSMTDQTTTKTTLETLVMTERTTKGTTSESTILTEMGSTLESASVIDQTTAGSTPGSTIVTVVTSVSGAIPFCHVPVTNGTQSVISSGLVTSISAKERDLVLGSTSNNQTGSCYTSTSSISNPSSCSDSSFLHVSRTLPNTNRFHTSPKSAFHTPQKLELVTCSSSDVCTPPTSRMKCLPVGNSQTQNVKLASSVSGNSYQSATIDFIHDVCVPNASVTSLSTCKSKSKSARRSQTTKVTQSRFATSAVPTATVVPSTQSVTATYLSVPMIQGIQRPDTHPSKRSKVNSANKHLAMIPVSANQQAENSTIFLQSNDPETQSSIPENNQSSRQNVTIESVEKVKHSAANVHALTEKGTQNTIADVTHTTTDTTRPNQVMSAPISRTKRTSLQVVTSISQVTQDSINCNTYAPTKSHSVCSHKIVNAPYPQNSIVKLSPKGSIGTTVEKKACSVRPTTPVTKTVSDTSHMLLNFSGLQLQNVLSSVRQSGNDKQHPPNKTARTQSVSVSTVHKESHETPVGDSIHPMNCTLVINQAQKQREVLGPGQGQQIIGQIQPMLLNAANHSRNMSVSASATQTLVDSKNNGDQRTQSITPLPLVPNTTFTIDSETLMRLCQQAALPRSPVVSVDMNTQMNINL</sequence>
<gene>
    <name evidence="3" type="ORF">KP79_PYT04083</name>
</gene>
<feature type="compositionally biased region" description="Polar residues" evidence="2">
    <location>
        <begin position="967"/>
        <end position="976"/>
    </location>
</feature>
<comment type="caution">
    <text evidence="3">The sequence shown here is derived from an EMBL/GenBank/DDBJ whole genome shotgun (WGS) entry which is preliminary data.</text>
</comment>
<protein>
    <submittedName>
        <fullName evidence="3">Uncharacterized protein</fullName>
    </submittedName>
</protein>
<name>A0A210QV40_MIZYE</name>
<dbReference type="STRING" id="6573.A0A210QV40"/>
<dbReference type="EMBL" id="NEDP02001728">
    <property type="protein sequence ID" value="OWF52618.1"/>
    <property type="molecule type" value="Genomic_DNA"/>
</dbReference>
<feature type="region of interest" description="Disordered" evidence="2">
    <location>
        <begin position="25"/>
        <end position="81"/>
    </location>
</feature>
<keyword evidence="1" id="KW-0175">Coiled coil</keyword>
<evidence type="ECO:0000256" key="1">
    <source>
        <dbReference type="SAM" id="Coils"/>
    </source>
</evidence>
<feature type="compositionally biased region" description="Basic and acidic residues" evidence="2">
    <location>
        <begin position="33"/>
        <end position="42"/>
    </location>
</feature>
<organism evidence="3 4">
    <name type="scientific">Mizuhopecten yessoensis</name>
    <name type="common">Japanese scallop</name>
    <name type="synonym">Patinopecten yessoensis</name>
    <dbReference type="NCBI Taxonomy" id="6573"/>
    <lineage>
        <taxon>Eukaryota</taxon>
        <taxon>Metazoa</taxon>
        <taxon>Spiralia</taxon>
        <taxon>Lophotrochozoa</taxon>
        <taxon>Mollusca</taxon>
        <taxon>Bivalvia</taxon>
        <taxon>Autobranchia</taxon>
        <taxon>Pteriomorphia</taxon>
        <taxon>Pectinida</taxon>
        <taxon>Pectinoidea</taxon>
        <taxon>Pectinidae</taxon>
        <taxon>Mizuhopecten</taxon>
    </lineage>
</organism>
<feature type="region of interest" description="Disordered" evidence="2">
    <location>
        <begin position="955"/>
        <end position="986"/>
    </location>
</feature>
<dbReference type="OrthoDB" id="10068017at2759"/>
<accession>A0A210QV40</accession>